<dbReference type="EMBL" id="LVJN01000018">
    <property type="protein sequence ID" value="OSM05209.1"/>
    <property type="molecule type" value="Genomic_DNA"/>
</dbReference>
<feature type="domain" description="Nucleotidyl transferase" evidence="1">
    <location>
        <begin position="1"/>
        <end position="229"/>
    </location>
</feature>
<keyword evidence="2" id="KW-0808">Transferase</keyword>
<gene>
    <name evidence="2" type="ORF">MAIT1_03370</name>
</gene>
<sequence length="241" mass="25834">MVLAGGLGTRIRSVLGETPKLLAPLAGEPYLRHLLAWLRGYGANHIVFCLGFGAEAIRDHLAQLDLPEGMRVEGFVESEPLGTAGALRFVLPQMDAPAGPRLIMNGDSYLDADLGAFARGHQQSGADLSMLCVEVPDGSRFGCVELDEAERISRFAEKDPARTGPGLINAGVYLLESAQQDRLMASAGPSLEKDFFAAMPTGSIRADVVSAPFIDFGTPDSYQQAQAFFQARLDRIALLDV</sequence>
<dbReference type="AlphaFoldDB" id="A0A1Y2K6F3"/>
<reference evidence="2 3" key="1">
    <citation type="journal article" date="2016" name="BMC Genomics">
        <title>Combined genomic and structural analyses of a cultured magnetotactic bacterium reveals its niche adaptation to a dynamic environment.</title>
        <authorList>
            <person name="Araujo A.C."/>
            <person name="Morillo V."/>
            <person name="Cypriano J."/>
            <person name="Teixeira L.C."/>
            <person name="Leao P."/>
            <person name="Lyra S."/>
            <person name="Almeida L.G."/>
            <person name="Bazylinski D.A."/>
            <person name="Vasconcellos A.T."/>
            <person name="Abreu F."/>
            <person name="Lins U."/>
        </authorList>
    </citation>
    <scope>NUCLEOTIDE SEQUENCE [LARGE SCALE GENOMIC DNA]</scope>
    <source>
        <strain evidence="2 3">IT-1</strain>
    </source>
</reference>
<dbReference type="Gene3D" id="3.90.550.10">
    <property type="entry name" value="Spore Coat Polysaccharide Biosynthesis Protein SpsA, Chain A"/>
    <property type="match status" value="1"/>
</dbReference>
<protein>
    <submittedName>
        <fullName evidence="2">Putative nucleotidyl transferase</fullName>
    </submittedName>
</protein>
<keyword evidence="3" id="KW-1185">Reference proteome</keyword>
<dbReference type="InterPro" id="IPR005835">
    <property type="entry name" value="NTP_transferase_dom"/>
</dbReference>
<dbReference type="InterPro" id="IPR029044">
    <property type="entry name" value="Nucleotide-diphossugar_trans"/>
</dbReference>
<evidence type="ECO:0000259" key="1">
    <source>
        <dbReference type="Pfam" id="PF00483"/>
    </source>
</evidence>
<dbReference type="Pfam" id="PF00483">
    <property type="entry name" value="NTP_transferase"/>
    <property type="match status" value="1"/>
</dbReference>
<proteinExistence type="predicted"/>
<comment type="caution">
    <text evidence="2">The sequence shown here is derived from an EMBL/GenBank/DDBJ whole genome shotgun (WGS) entry which is preliminary data.</text>
</comment>
<dbReference type="GO" id="GO:0016740">
    <property type="term" value="F:transferase activity"/>
    <property type="evidence" value="ECO:0007669"/>
    <property type="project" value="UniProtKB-KW"/>
</dbReference>
<evidence type="ECO:0000313" key="3">
    <source>
        <dbReference type="Proteomes" id="UP000194003"/>
    </source>
</evidence>
<accession>A0A1Y2K6F3</accession>
<dbReference type="Proteomes" id="UP000194003">
    <property type="component" value="Unassembled WGS sequence"/>
</dbReference>
<dbReference type="CDD" id="cd06915">
    <property type="entry name" value="NTP_transferase_WcbM_like"/>
    <property type="match status" value="1"/>
</dbReference>
<dbReference type="SUPFAM" id="SSF53448">
    <property type="entry name" value="Nucleotide-diphospho-sugar transferases"/>
    <property type="match status" value="1"/>
</dbReference>
<evidence type="ECO:0000313" key="2">
    <source>
        <dbReference type="EMBL" id="OSM05209.1"/>
    </source>
</evidence>
<name>A0A1Y2K6F3_9PROT</name>
<dbReference type="InterPro" id="IPR050486">
    <property type="entry name" value="Mannose-1P_guanyltransferase"/>
</dbReference>
<dbReference type="PANTHER" id="PTHR22572">
    <property type="entry name" value="SUGAR-1-PHOSPHATE GUANYL TRANSFERASE"/>
    <property type="match status" value="1"/>
</dbReference>
<organism evidence="2 3">
    <name type="scientific">Magnetofaba australis IT-1</name>
    <dbReference type="NCBI Taxonomy" id="1434232"/>
    <lineage>
        <taxon>Bacteria</taxon>
        <taxon>Pseudomonadati</taxon>
        <taxon>Pseudomonadota</taxon>
        <taxon>Magnetococcia</taxon>
        <taxon>Magnetococcales</taxon>
        <taxon>Magnetococcaceae</taxon>
        <taxon>Magnetofaba</taxon>
    </lineage>
</organism>
<dbReference type="STRING" id="1434232.MAIT1_03370"/>